<evidence type="ECO:0000313" key="2">
    <source>
        <dbReference type="Proteomes" id="UP001178288"/>
    </source>
</evidence>
<organism evidence="1 2">
    <name type="scientific">Neobacillus novalis</name>
    <dbReference type="NCBI Taxonomy" id="220687"/>
    <lineage>
        <taxon>Bacteria</taxon>
        <taxon>Bacillati</taxon>
        <taxon>Bacillota</taxon>
        <taxon>Bacilli</taxon>
        <taxon>Bacillales</taxon>
        <taxon>Bacillaceae</taxon>
        <taxon>Neobacillus</taxon>
    </lineage>
</organism>
<evidence type="ECO:0000313" key="1">
    <source>
        <dbReference type="EMBL" id="WHY84641.1"/>
    </source>
</evidence>
<gene>
    <name evidence="1" type="ORF">QNH39_18560</name>
</gene>
<accession>A0AA95SET8</accession>
<dbReference type="KEGG" id="nnv:QNH39_18560"/>
<dbReference type="AlphaFoldDB" id="A0AA95SET8"/>
<sequence>MAKKLLVAVIGHRNSGKSETWKKLFNDKNIRTAQKSERRLEVGQNCEYTNVFLINGSPQERGKKVEEIIQVNYNPEIVLCSIQFKKEALNTLKYFHENDYYIYLHWLNPGYNDTYEYPDSENIIGDILKMDSLVGKRNGKTNSDARVEEIKNYIYDWSKRNRLLKVFSKV</sequence>
<dbReference type="EMBL" id="CP126114">
    <property type="protein sequence ID" value="WHY84641.1"/>
    <property type="molecule type" value="Genomic_DNA"/>
</dbReference>
<protein>
    <submittedName>
        <fullName evidence="1">Uncharacterized protein</fullName>
    </submittedName>
</protein>
<reference evidence="1" key="1">
    <citation type="submission" date="2023-05" db="EMBL/GenBank/DDBJ databases">
        <title>Comparative genomics of Bacillaceae isolates and their secondary metabolite potential.</title>
        <authorList>
            <person name="Song L."/>
            <person name="Nielsen L.J."/>
            <person name="Mohite O."/>
            <person name="Xu X."/>
            <person name="Weber T."/>
            <person name="Kovacs A.T."/>
        </authorList>
    </citation>
    <scope>NUCLEOTIDE SEQUENCE</scope>
    <source>
        <strain evidence="1">XLM17</strain>
    </source>
</reference>
<name>A0AA95SET8_9BACI</name>
<proteinExistence type="predicted"/>
<keyword evidence="2" id="KW-1185">Reference proteome</keyword>
<dbReference type="RefSeq" id="WP_066089869.1">
    <property type="nucleotide sequence ID" value="NZ_CP126114.1"/>
</dbReference>
<dbReference type="Proteomes" id="UP001178288">
    <property type="component" value="Chromosome"/>
</dbReference>